<feature type="compositionally biased region" description="Low complexity" evidence="1">
    <location>
        <begin position="100"/>
        <end position="117"/>
    </location>
</feature>
<reference evidence="2 3" key="1">
    <citation type="journal article" date="2016" name="Nat. Commun.">
        <title>Ectomycorrhizal ecology is imprinted in the genome of the dominant symbiotic fungus Cenococcum geophilum.</title>
        <authorList>
            <consortium name="DOE Joint Genome Institute"/>
            <person name="Peter M."/>
            <person name="Kohler A."/>
            <person name="Ohm R.A."/>
            <person name="Kuo A."/>
            <person name="Krutzmann J."/>
            <person name="Morin E."/>
            <person name="Arend M."/>
            <person name="Barry K.W."/>
            <person name="Binder M."/>
            <person name="Choi C."/>
            <person name="Clum A."/>
            <person name="Copeland A."/>
            <person name="Grisel N."/>
            <person name="Haridas S."/>
            <person name="Kipfer T."/>
            <person name="LaButti K."/>
            <person name="Lindquist E."/>
            <person name="Lipzen A."/>
            <person name="Maire R."/>
            <person name="Meier B."/>
            <person name="Mihaltcheva S."/>
            <person name="Molinier V."/>
            <person name="Murat C."/>
            <person name="Poggeler S."/>
            <person name="Quandt C.A."/>
            <person name="Sperisen C."/>
            <person name="Tritt A."/>
            <person name="Tisserant E."/>
            <person name="Crous P.W."/>
            <person name="Henrissat B."/>
            <person name="Nehls U."/>
            <person name="Egli S."/>
            <person name="Spatafora J.W."/>
            <person name="Grigoriev I.V."/>
            <person name="Martin F.M."/>
        </authorList>
    </citation>
    <scope>NUCLEOTIDE SEQUENCE [LARGE SCALE GENOMIC DNA]</scope>
    <source>
        <strain evidence="2 3">CBS 207.34</strain>
    </source>
</reference>
<accession>A0A8E2JMK4</accession>
<feature type="region of interest" description="Disordered" evidence="1">
    <location>
        <begin position="37"/>
        <end position="131"/>
    </location>
</feature>
<sequence length="172" mass="18472">MFFSSIKPPHADNSQTCYFTITPPTYYYSHFSTETPSHSSSSNRFSAETRSDPSNPLLALRPLPPPTTPPASMDASRLLQLQTAAAYPRPSAQPVQNNMSANSSSSSTSSSSSRASSIGAPTPPPEPLVRCSRCHRSSSMISSSSSTNGMVSFGTNLYYCNRCASLVGYDLR</sequence>
<evidence type="ECO:0000313" key="3">
    <source>
        <dbReference type="Proteomes" id="UP000250140"/>
    </source>
</evidence>
<gene>
    <name evidence="2" type="ORF">AOQ84DRAFT_164804</name>
</gene>
<name>A0A8E2JMK4_9PEZI</name>
<protein>
    <submittedName>
        <fullName evidence="2">Uncharacterized protein</fullName>
    </submittedName>
</protein>
<dbReference type="Proteomes" id="UP000250140">
    <property type="component" value="Unassembled WGS sequence"/>
</dbReference>
<proteinExistence type="predicted"/>
<organism evidence="2 3">
    <name type="scientific">Glonium stellatum</name>
    <dbReference type="NCBI Taxonomy" id="574774"/>
    <lineage>
        <taxon>Eukaryota</taxon>
        <taxon>Fungi</taxon>
        <taxon>Dikarya</taxon>
        <taxon>Ascomycota</taxon>
        <taxon>Pezizomycotina</taxon>
        <taxon>Dothideomycetes</taxon>
        <taxon>Pleosporomycetidae</taxon>
        <taxon>Gloniales</taxon>
        <taxon>Gloniaceae</taxon>
        <taxon>Glonium</taxon>
    </lineage>
</organism>
<evidence type="ECO:0000256" key="1">
    <source>
        <dbReference type="SAM" id="MobiDB-lite"/>
    </source>
</evidence>
<feature type="compositionally biased region" description="Polar residues" evidence="1">
    <location>
        <begin position="43"/>
        <end position="54"/>
    </location>
</feature>
<keyword evidence="3" id="KW-1185">Reference proteome</keyword>
<evidence type="ECO:0000313" key="2">
    <source>
        <dbReference type="EMBL" id="OCL02930.1"/>
    </source>
</evidence>
<dbReference type="AlphaFoldDB" id="A0A8E2JMK4"/>
<dbReference type="EMBL" id="KV750851">
    <property type="protein sequence ID" value="OCL02930.1"/>
    <property type="molecule type" value="Genomic_DNA"/>
</dbReference>